<dbReference type="Proteomes" id="UP001151518">
    <property type="component" value="Unassembled WGS sequence"/>
</dbReference>
<evidence type="ECO:0000313" key="9">
    <source>
        <dbReference type="Proteomes" id="UP001151518"/>
    </source>
</evidence>
<dbReference type="GO" id="GO:0005737">
    <property type="term" value="C:cytoplasm"/>
    <property type="evidence" value="ECO:0007669"/>
    <property type="project" value="UniProtKB-SubCell"/>
</dbReference>
<feature type="compositionally biased region" description="Polar residues" evidence="6">
    <location>
        <begin position="871"/>
        <end position="900"/>
    </location>
</feature>
<evidence type="ECO:0000313" key="8">
    <source>
        <dbReference type="EMBL" id="KAJ2673945.1"/>
    </source>
</evidence>
<dbReference type="AlphaFoldDB" id="A0A9W8G083"/>
<feature type="compositionally biased region" description="Low complexity" evidence="6">
    <location>
        <begin position="285"/>
        <end position="294"/>
    </location>
</feature>
<proteinExistence type="inferred from homology"/>
<keyword evidence="5" id="KW-0963">Cytoplasm</keyword>
<keyword evidence="4" id="KW-0343">GTPase activation</keyword>
<evidence type="ECO:0000256" key="5">
    <source>
        <dbReference type="ARBA" id="ARBA00022490"/>
    </source>
</evidence>
<comment type="caution">
    <text evidence="8">The sequence shown here is derived from an EMBL/GenBank/DDBJ whole genome shotgun (WGS) entry which is preliminary data.</text>
</comment>
<evidence type="ECO:0000259" key="7">
    <source>
        <dbReference type="Pfam" id="PF13890"/>
    </source>
</evidence>
<dbReference type="InterPro" id="IPR026147">
    <property type="entry name" value="Rab3GAP1_conserved"/>
</dbReference>
<sequence>MAADDDENFELVDYTSASSWEKFVATIEAKLNAWGLGDGGTGDFNLEELASKCQNLIVKHKQYREPVLNQISDLCTKAVHLSYKGIAYAMVLSIHPLIAGNSNVLQTTHASKLAAFNSQFPPVHVPELEIDHSQTEPDPAWHPLHRWTGCRIVIYLRYLGDEHPWDDQSLLESIASSNNVGDYYSVSLETVKFLISSMNIAVQNVRCQVPVFVPVGDAWRCLFTGRSLGRATITQLSGHLNDAVTVVRKFESVFLPQAPSAYLQLSGLLELFSNTFRILAHVPQSSSSSSSSSSLPKDGSSTAPVPVPGIAEQEWEFILKAVSLAALHIYRIKSSYNRDWVTASPDFYYCVGDLNVGPATDPLRVLTLNALFQRAQCSTYIDAQNGGRDRLYLKTATTWLLSAQMLPADRERTMLVEALEDAFAAWAQLANTANRHRHLSLSEQMEAHAEITSDMLIDLFGSSKSLHIAPPGFEVEADDNTAAISAEKRLEQTLFEVYSTDSACQRPPTVTQLIGRMPHGTAVPQNSLLWRLSEIVLVSTAKRSADFWGAPSIMTFLRLLWAMALKEIRWRWENSKPIPRIPALAEYLTAGEEAVSGAETPIHSSGGINEQDKNTQSATAQFGVHLKYALVHQKLEMLNCCLERKLIAEGISVQATPSPDDTAFKIASSTPEEKQSNSYLDAFNTSPDNDGLAQRIRAHVKEQIRKRIGDSGAELGQRAWAQGSRIRRPLGRLLTSMRTQQTRDSGAMQSAAGDTDEFEEIKVDTYDSDSDGFVSAEDVDYEDVDDSPIGESECESDKAHSPASPMRLPANAVRSGVGCDPSNLDPHIANQNAKEQSSAYVDVAIASSLDSTSGFHHVSDVYEREKPSVMSGGSESTTSPAAKRTSSAETDTINTKSTQSTKDIAKEFSADALLSQEEREGGLYPLETLQLLETCEPMWIPKIQMHPVLTEDMLREREAILMSFGTSNEGAQQRAQLQCAELISDMESFKAANPGCVLADFVRWHSPRDWIVPEGGSESEGSLSVRMSGGGEGNLWHQLWAGARRLPADKQKPLFDYEMEAEKALHYLEGIPVYSLFSNLLPAVFLISYERLFKQPVIHRIGCLRKRLADLGNKIALKVDWSAIDPESSVYSSIMDDLEELEVQTSRCVSLLYKFPKQYQLVEVLVENGQAIVDDRNVQKAVLKALSTHSNILAASPARREYAFSADLPGISSTDSDTQQRMHAVIEDDKTMRVVYGRAKVQGTASCLPR</sequence>
<reference evidence="8" key="1">
    <citation type="submission" date="2022-07" db="EMBL/GenBank/DDBJ databases">
        <title>Phylogenomic reconstructions and comparative analyses of Kickxellomycotina fungi.</title>
        <authorList>
            <person name="Reynolds N.K."/>
            <person name="Stajich J.E."/>
            <person name="Barry K."/>
            <person name="Grigoriev I.V."/>
            <person name="Crous P."/>
            <person name="Smith M.E."/>
        </authorList>
    </citation>
    <scope>NUCLEOTIDE SEQUENCE</scope>
    <source>
        <strain evidence="8">NRRL 3115</strain>
    </source>
</reference>
<dbReference type="Pfam" id="PF13890">
    <property type="entry name" value="Rab3-GTPase_cat"/>
    <property type="match status" value="1"/>
</dbReference>
<feature type="region of interest" description="Disordered" evidence="6">
    <location>
        <begin position="284"/>
        <end position="304"/>
    </location>
</feature>
<dbReference type="OrthoDB" id="17346at2759"/>
<evidence type="ECO:0000256" key="2">
    <source>
        <dbReference type="ARBA" id="ARBA00008856"/>
    </source>
</evidence>
<feature type="domain" description="Rab3GAP catalytic subunit conserved" evidence="7">
    <location>
        <begin position="916"/>
        <end position="1069"/>
    </location>
</feature>
<organism evidence="8 9">
    <name type="scientific">Coemansia spiralis</name>
    <dbReference type="NCBI Taxonomy" id="417178"/>
    <lineage>
        <taxon>Eukaryota</taxon>
        <taxon>Fungi</taxon>
        <taxon>Fungi incertae sedis</taxon>
        <taxon>Zoopagomycota</taxon>
        <taxon>Kickxellomycotina</taxon>
        <taxon>Kickxellomycetes</taxon>
        <taxon>Kickxellales</taxon>
        <taxon>Kickxellaceae</taxon>
        <taxon>Coemansia</taxon>
    </lineage>
</organism>
<gene>
    <name evidence="8" type="ORF">GGI25_004512</name>
</gene>
<protein>
    <recommendedName>
        <fullName evidence="3">Rab3 GTPase-activating protein catalytic subunit</fullName>
    </recommendedName>
</protein>
<comment type="subcellular location">
    <subcellularLocation>
        <location evidence="1">Cytoplasm</location>
    </subcellularLocation>
</comment>
<dbReference type="GO" id="GO:0005096">
    <property type="term" value="F:GTPase activator activity"/>
    <property type="evidence" value="ECO:0007669"/>
    <property type="project" value="UniProtKB-KW"/>
</dbReference>
<accession>A0A9W8G083</accession>
<dbReference type="PANTHER" id="PTHR21422:SF9">
    <property type="entry name" value="RAB3 GTPASE-ACTIVATING PROTEIN CATALYTIC SUBUNIT"/>
    <property type="match status" value="1"/>
</dbReference>
<dbReference type="EMBL" id="JANBTW010000062">
    <property type="protein sequence ID" value="KAJ2673945.1"/>
    <property type="molecule type" value="Genomic_DNA"/>
</dbReference>
<evidence type="ECO:0000256" key="3">
    <source>
        <dbReference type="ARBA" id="ARBA00015817"/>
    </source>
</evidence>
<dbReference type="PANTHER" id="PTHR21422">
    <property type="entry name" value="RAB3 GTPASE-ACTIVATING PROTEIN CATALYTIC SUBUNIT"/>
    <property type="match status" value="1"/>
</dbReference>
<name>A0A9W8G083_9FUNG</name>
<comment type="similarity">
    <text evidence="2">Belongs to the Rab3-GAP catalytic subunit family.</text>
</comment>
<feature type="compositionally biased region" description="Acidic residues" evidence="6">
    <location>
        <begin position="781"/>
        <end position="794"/>
    </location>
</feature>
<feature type="region of interest" description="Disordered" evidence="6">
    <location>
        <begin position="781"/>
        <end position="806"/>
    </location>
</feature>
<evidence type="ECO:0000256" key="6">
    <source>
        <dbReference type="SAM" id="MobiDB-lite"/>
    </source>
</evidence>
<dbReference type="InterPro" id="IPR045700">
    <property type="entry name" value="Rab3GAP1"/>
</dbReference>
<feature type="region of interest" description="Disordered" evidence="6">
    <location>
        <begin position="864"/>
        <end position="900"/>
    </location>
</feature>
<evidence type="ECO:0000256" key="4">
    <source>
        <dbReference type="ARBA" id="ARBA00022468"/>
    </source>
</evidence>
<evidence type="ECO:0000256" key="1">
    <source>
        <dbReference type="ARBA" id="ARBA00004496"/>
    </source>
</evidence>